<evidence type="ECO:0000313" key="2">
    <source>
        <dbReference type="Proteomes" id="UP000827092"/>
    </source>
</evidence>
<gene>
    <name evidence="1" type="ORF">JTE90_027126</name>
</gene>
<comment type="caution">
    <text evidence="1">The sequence shown here is derived from an EMBL/GenBank/DDBJ whole genome shotgun (WGS) entry which is preliminary data.</text>
</comment>
<protein>
    <submittedName>
        <fullName evidence="1">Uncharacterized protein</fullName>
    </submittedName>
</protein>
<keyword evidence="2" id="KW-1185">Reference proteome</keyword>
<evidence type="ECO:0000313" key="1">
    <source>
        <dbReference type="EMBL" id="KAG8174655.1"/>
    </source>
</evidence>
<proteinExistence type="predicted"/>
<dbReference type="EMBL" id="JAFNEN010001166">
    <property type="protein sequence ID" value="KAG8174655.1"/>
    <property type="molecule type" value="Genomic_DNA"/>
</dbReference>
<sequence length="98" mass="11229">MTKDALTRLQKIGLDDSTVEQLLSFKDNGNLLYDSAFKITDLSEDRFVEAVKDTFLESTARDIYKKAVARKKFISVYVANAKEISEPHYRAQHCCNIH</sequence>
<accession>A0AAV6TRY3</accession>
<dbReference type="Proteomes" id="UP000827092">
    <property type="component" value="Unassembled WGS sequence"/>
</dbReference>
<dbReference type="AlphaFoldDB" id="A0AAV6TRY3"/>
<reference evidence="1 2" key="1">
    <citation type="journal article" date="2022" name="Nat. Ecol. Evol.">
        <title>A masculinizing supergene underlies an exaggerated male reproductive morph in a spider.</title>
        <authorList>
            <person name="Hendrickx F."/>
            <person name="De Corte Z."/>
            <person name="Sonet G."/>
            <person name="Van Belleghem S.M."/>
            <person name="Kostlbacher S."/>
            <person name="Vangestel C."/>
        </authorList>
    </citation>
    <scope>NUCLEOTIDE SEQUENCE [LARGE SCALE GENOMIC DNA]</scope>
    <source>
        <strain evidence="1">W744_W776</strain>
    </source>
</reference>
<organism evidence="1 2">
    <name type="scientific">Oedothorax gibbosus</name>
    <dbReference type="NCBI Taxonomy" id="931172"/>
    <lineage>
        <taxon>Eukaryota</taxon>
        <taxon>Metazoa</taxon>
        <taxon>Ecdysozoa</taxon>
        <taxon>Arthropoda</taxon>
        <taxon>Chelicerata</taxon>
        <taxon>Arachnida</taxon>
        <taxon>Araneae</taxon>
        <taxon>Araneomorphae</taxon>
        <taxon>Entelegynae</taxon>
        <taxon>Araneoidea</taxon>
        <taxon>Linyphiidae</taxon>
        <taxon>Erigoninae</taxon>
        <taxon>Oedothorax</taxon>
    </lineage>
</organism>
<name>A0AAV6TRY3_9ARAC</name>